<name>A0ABW0MB94_9BURK</name>
<sequence length="235" mass="25036">MSVVLKASQLDSQSIQRHVAPGLATAQPGAALQPVSAQALEEKLHAEQQAQLATLKQRIAVLEKEALLAAEAASKREAESGRQAYEKGVADGLKRAEQDWDVQVQTLKEGMQQALAVFSADLNRLEGLSLAVTRAVLDKMVGDPDHRREWVTASIKHQLERLAASAVLGVSVSRHDFPDAEAVAVLCHALGATDCQVDPQLPAGGCRLKLTLGTVDIDAGTQLQTLGKLFAQLDA</sequence>
<feature type="coiled-coil region" evidence="1">
    <location>
        <begin position="45"/>
        <end position="72"/>
    </location>
</feature>
<keyword evidence="1" id="KW-0175">Coiled coil</keyword>
<keyword evidence="3" id="KW-1185">Reference proteome</keyword>
<evidence type="ECO:0000313" key="3">
    <source>
        <dbReference type="Proteomes" id="UP001596045"/>
    </source>
</evidence>
<evidence type="ECO:0000313" key="2">
    <source>
        <dbReference type="EMBL" id="MFC5475500.1"/>
    </source>
</evidence>
<evidence type="ECO:0000256" key="1">
    <source>
        <dbReference type="SAM" id="Coils"/>
    </source>
</evidence>
<reference evidence="3" key="1">
    <citation type="journal article" date="2019" name="Int. J. Syst. Evol. Microbiol.">
        <title>The Global Catalogue of Microorganisms (GCM) 10K type strain sequencing project: providing services to taxonomists for standard genome sequencing and annotation.</title>
        <authorList>
            <consortium name="The Broad Institute Genomics Platform"/>
            <consortium name="The Broad Institute Genome Sequencing Center for Infectious Disease"/>
            <person name="Wu L."/>
            <person name="Ma J."/>
        </authorList>
    </citation>
    <scope>NUCLEOTIDE SEQUENCE [LARGE SCALE GENOMIC DNA]</scope>
    <source>
        <strain evidence="3">JCM 17066</strain>
    </source>
</reference>
<evidence type="ECO:0008006" key="4">
    <source>
        <dbReference type="Google" id="ProtNLM"/>
    </source>
</evidence>
<dbReference type="EMBL" id="JBHSMT010000028">
    <property type="protein sequence ID" value="MFC5475500.1"/>
    <property type="molecule type" value="Genomic_DNA"/>
</dbReference>
<dbReference type="RefSeq" id="WP_378998852.1">
    <property type="nucleotide sequence ID" value="NZ_JBHSMT010000028.1"/>
</dbReference>
<accession>A0ABW0MB94</accession>
<gene>
    <name evidence="2" type="ORF">ACFPM8_16180</name>
</gene>
<protein>
    <recommendedName>
        <fullName evidence="4">Flagellar assembly protein FliH/Type III secretion system HrpE domain-containing protein</fullName>
    </recommendedName>
</protein>
<comment type="caution">
    <text evidence="2">The sequence shown here is derived from an EMBL/GenBank/DDBJ whole genome shotgun (WGS) entry which is preliminary data.</text>
</comment>
<organism evidence="2 3">
    <name type="scientific">Paraherbaspirillum soli</name>
    <dbReference type="NCBI Taxonomy" id="631222"/>
    <lineage>
        <taxon>Bacteria</taxon>
        <taxon>Pseudomonadati</taxon>
        <taxon>Pseudomonadota</taxon>
        <taxon>Betaproteobacteria</taxon>
        <taxon>Burkholderiales</taxon>
        <taxon>Oxalobacteraceae</taxon>
        <taxon>Paraherbaspirillum</taxon>
    </lineage>
</organism>
<dbReference type="Proteomes" id="UP001596045">
    <property type="component" value="Unassembled WGS sequence"/>
</dbReference>
<proteinExistence type="predicted"/>